<gene>
    <name evidence="4" type="ORF">NSU_2639</name>
</gene>
<dbReference type="eggNOG" id="ENOG503022D">
    <property type="taxonomic scope" value="Bacteria"/>
</dbReference>
<evidence type="ECO:0000256" key="3">
    <source>
        <dbReference type="SAM" id="SignalP"/>
    </source>
</evidence>
<dbReference type="PATRIC" id="fig|1088721.3.peg.2609"/>
<proteinExistence type="predicted"/>
<feature type="region of interest" description="Disordered" evidence="1">
    <location>
        <begin position="24"/>
        <end position="152"/>
    </location>
</feature>
<organism evidence="4 5">
    <name type="scientific">Novosphingobium pentaromativorans US6-1</name>
    <dbReference type="NCBI Taxonomy" id="1088721"/>
    <lineage>
        <taxon>Bacteria</taxon>
        <taxon>Pseudomonadati</taxon>
        <taxon>Pseudomonadota</taxon>
        <taxon>Alphaproteobacteria</taxon>
        <taxon>Sphingomonadales</taxon>
        <taxon>Sphingomonadaceae</taxon>
        <taxon>Novosphingobium</taxon>
    </lineage>
</organism>
<feature type="region of interest" description="Disordered" evidence="1">
    <location>
        <begin position="188"/>
        <end position="249"/>
    </location>
</feature>
<feature type="transmembrane region" description="Helical" evidence="2">
    <location>
        <begin position="159"/>
        <end position="178"/>
    </location>
</feature>
<evidence type="ECO:0000313" key="4">
    <source>
        <dbReference type="EMBL" id="EHJ60291.1"/>
    </source>
</evidence>
<keyword evidence="2" id="KW-0472">Membrane</keyword>
<feature type="compositionally biased region" description="Pro residues" evidence="1">
    <location>
        <begin position="70"/>
        <end position="86"/>
    </location>
</feature>
<feature type="chain" id="PRO_5003488321" evidence="3">
    <location>
        <begin position="24"/>
        <end position="422"/>
    </location>
</feature>
<dbReference type="RefSeq" id="WP_007013550.1">
    <property type="nucleotide sequence ID" value="NZ_AGFM01000039.1"/>
</dbReference>
<keyword evidence="2" id="KW-0812">Transmembrane</keyword>
<name>G6EE68_9SPHN</name>
<feature type="compositionally biased region" description="Low complexity" evidence="1">
    <location>
        <begin position="208"/>
        <end position="217"/>
    </location>
</feature>
<dbReference type="Proteomes" id="UP000004030">
    <property type="component" value="Unassembled WGS sequence"/>
</dbReference>
<feature type="signal peptide" evidence="3">
    <location>
        <begin position="1"/>
        <end position="23"/>
    </location>
</feature>
<evidence type="ECO:0000256" key="1">
    <source>
        <dbReference type="SAM" id="MobiDB-lite"/>
    </source>
</evidence>
<comment type="caution">
    <text evidence="4">The sequence shown here is derived from an EMBL/GenBank/DDBJ whole genome shotgun (WGS) entry which is preliminary data.</text>
</comment>
<accession>G6EE68</accession>
<feature type="compositionally biased region" description="Low complexity" evidence="1">
    <location>
        <begin position="87"/>
        <end position="114"/>
    </location>
</feature>
<dbReference type="PRINTS" id="PR01217">
    <property type="entry name" value="PRICHEXTENSN"/>
</dbReference>
<dbReference type="EMBL" id="AGFM01000039">
    <property type="protein sequence ID" value="EHJ60291.1"/>
    <property type="molecule type" value="Genomic_DNA"/>
</dbReference>
<dbReference type="STRING" id="1088721.JI59_06875"/>
<reference evidence="4 5" key="1">
    <citation type="journal article" date="2012" name="J. Bacteriol.">
        <title>Genome sequence of benzo(a)pyrene-degrading bacterium Novosphingobium pentaromativorans US6-1.</title>
        <authorList>
            <person name="Luo Y.R."/>
            <person name="Kang S.G."/>
            <person name="Kim S.J."/>
            <person name="Kim M.R."/>
            <person name="Li N."/>
            <person name="Lee J.H."/>
            <person name="Kwon K.K."/>
        </authorList>
    </citation>
    <scope>NUCLEOTIDE SEQUENCE [LARGE SCALE GENOMIC DNA]</scope>
    <source>
        <strain evidence="4 5">US6-1</strain>
    </source>
</reference>
<keyword evidence="5" id="KW-1185">Reference proteome</keyword>
<keyword evidence="2" id="KW-1133">Transmembrane helix</keyword>
<keyword evidence="3" id="KW-0732">Signal</keyword>
<feature type="compositionally biased region" description="Pro residues" evidence="1">
    <location>
        <begin position="224"/>
        <end position="242"/>
    </location>
</feature>
<sequence>MNGTHTRITLALLLAGTPVIGHAQPVGSWSLPEPDSASSAPAPQGPVDAQHPILRPETGETAPSAKPAASPTPAPLVTAPPPPPAEPTARAAAKPATPKTTTPSRPSPSQRPAAQVPAPEPTASESAVPVEPSAQPEHPPAPQTIEPEAFGAEPPSWPAWWWALPAGIAAIALALFLLRRRRPQDLEWEETGETTAEAQPESPPAAPPLDAAPTPDSAPRRPLPEPAFTPAPRKPVVPPRPAPAAGSPAQIGVDLEPVAMRLSLFYATLQYRLTLTAEEARGPVTVSGDMISAHASLSQDQQLAPQVQDMARLHELRGLEAGGTAQLKGEIQLPLAEIRAMRQGGAALFVPLVRLCLTGADGLALRRVFTLGIPGSGTGLSPLRTDTGPRTFEPLAAREIEAARQIPLQTGTLPLDPQRAAG</sequence>
<evidence type="ECO:0000256" key="2">
    <source>
        <dbReference type="SAM" id="Phobius"/>
    </source>
</evidence>
<protein>
    <submittedName>
        <fullName evidence="4">Uncharacterized protein</fullName>
    </submittedName>
</protein>
<dbReference type="OrthoDB" id="7499632at2"/>
<dbReference type="AlphaFoldDB" id="G6EE68"/>
<evidence type="ECO:0000313" key="5">
    <source>
        <dbReference type="Proteomes" id="UP000004030"/>
    </source>
</evidence>